<dbReference type="GO" id="GO:0008610">
    <property type="term" value="P:lipid biosynthetic process"/>
    <property type="evidence" value="ECO:0007669"/>
    <property type="project" value="TreeGrafter"/>
</dbReference>
<dbReference type="EMBL" id="LGUV01000335">
    <property type="protein sequence ID" value="KOG47721.1"/>
    <property type="molecule type" value="Genomic_DNA"/>
</dbReference>
<dbReference type="PATRIC" id="fig|1961.12.peg.5150"/>
<dbReference type="OrthoDB" id="8480037at2"/>
<protein>
    <recommendedName>
        <fullName evidence="2">Thioesterase domain-containing protein</fullName>
    </recommendedName>
</protein>
<organism evidence="3 4">
    <name type="scientific">Streptomyces virginiae</name>
    <name type="common">Streptomyces cinnamonensis</name>
    <dbReference type="NCBI Taxonomy" id="1961"/>
    <lineage>
        <taxon>Bacteria</taxon>
        <taxon>Bacillati</taxon>
        <taxon>Actinomycetota</taxon>
        <taxon>Actinomycetes</taxon>
        <taxon>Kitasatosporales</taxon>
        <taxon>Streptomycetaceae</taxon>
        <taxon>Streptomyces</taxon>
    </lineage>
</organism>
<evidence type="ECO:0000259" key="2">
    <source>
        <dbReference type="Pfam" id="PF00975"/>
    </source>
</evidence>
<dbReference type="SUPFAM" id="SSF53474">
    <property type="entry name" value="alpha/beta-Hydrolases"/>
    <property type="match status" value="1"/>
</dbReference>
<evidence type="ECO:0000313" key="4">
    <source>
        <dbReference type="Proteomes" id="UP000037084"/>
    </source>
</evidence>
<proteinExistence type="inferred from homology"/>
<reference evidence="4" key="1">
    <citation type="submission" date="2015-07" db="EMBL/GenBank/DDBJ databases">
        <authorList>
            <consortium name="Consortium for Microbial Forensics and Genomics (microFORGE)"/>
            <person name="Knight B.M."/>
            <person name="Roberts D.P."/>
            <person name="Lin D."/>
            <person name="Hari K."/>
            <person name="Fletcher J."/>
            <person name="Melcher U."/>
            <person name="Blagden T."/>
            <person name="Winegar R.A."/>
        </authorList>
    </citation>
    <scope>NUCLEOTIDE SEQUENCE [LARGE SCALE GENOMIC DNA]</scope>
    <source>
        <strain evidence="4">NRRL B-1447</strain>
    </source>
</reference>
<name>A0A0L8MBD0_STRVG</name>
<evidence type="ECO:0000313" key="3">
    <source>
        <dbReference type="EMBL" id="KOG47721.1"/>
    </source>
</evidence>
<accession>A0A0L8MBD0</accession>
<dbReference type="PANTHER" id="PTHR11487:SF0">
    <property type="entry name" value="S-ACYL FATTY ACID SYNTHASE THIOESTERASE, MEDIUM CHAIN"/>
    <property type="match status" value="1"/>
</dbReference>
<comment type="similarity">
    <text evidence="1">Belongs to the thioesterase family.</text>
</comment>
<dbReference type="AlphaFoldDB" id="A0A0L8MBD0"/>
<dbReference type="InterPro" id="IPR012223">
    <property type="entry name" value="TEII"/>
</dbReference>
<dbReference type="Gene3D" id="3.40.50.1820">
    <property type="entry name" value="alpha/beta hydrolase"/>
    <property type="match status" value="1"/>
</dbReference>
<dbReference type="PANTHER" id="PTHR11487">
    <property type="entry name" value="THIOESTERASE"/>
    <property type="match status" value="1"/>
</dbReference>
<feature type="domain" description="Thioesterase" evidence="2">
    <location>
        <begin position="27"/>
        <end position="248"/>
    </location>
</feature>
<dbReference type="RefSeq" id="WP_030385738.1">
    <property type="nucleotide sequence ID" value="NZ_LGUV01000335.1"/>
</dbReference>
<dbReference type="Proteomes" id="UP000037084">
    <property type="component" value="Unassembled WGS sequence"/>
</dbReference>
<evidence type="ECO:0000256" key="1">
    <source>
        <dbReference type="ARBA" id="ARBA00007169"/>
    </source>
</evidence>
<dbReference type="Pfam" id="PF00975">
    <property type="entry name" value="Thioesterase"/>
    <property type="match status" value="1"/>
</dbReference>
<gene>
    <name evidence="3" type="ORF">ADK75_22935</name>
</gene>
<dbReference type="InterPro" id="IPR029058">
    <property type="entry name" value="AB_hydrolase_fold"/>
</dbReference>
<comment type="caution">
    <text evidence="3">The sequence shown here is derived from an EMBL/GenBank/DDBJ whole genome shotgun (WGS) entry which is preliminary data.</text>
</comment>
<dbReference type="InterPro" id="IPR001031">
    <property type="entry name" value="Thioesterase"/>
</dbReference>
<sequence>MKRTYGPGSDPTGWLRQYHRPPAGAPTLVVFPHAGGSATGYYTLSSALSDSAEVLNVQYPGRQDRLGERCVDDIGEMADRVVEALLPRVDRPLVLFGHSLGSIVAYEVALRLEGLHPDRAPIGVIVSGRPAAAIHLSRGLSLLGDDDLASSISDLSGTPPELLADKDLMSAVLPSLRADFKAAESYRGAAGTRLACPLYAYSGAQDHNVPRAGLERWSEHTASGFRVRYFEGGHFYLQSQEPEVARAMAEDLRAFAAASLVGSGR</sequence>